<keyword evidence="2" id="KW-0472">Membrane</keyword>
<organism evidence="3 4">
    <name type="scientific">Ramazzottius varieornatus</name>
    <name type="common">Water bear</name>
    <name type="synonym">Tardigrade</name>
    <dbReference type="NCBI Taxonomy" id="947166"/>
    <lineage>
        <taxon>Eukaryota</taxon>
        <taxon>Metazoa</taxon>
        <taxon>Ecdysozoa</taxon>
        <taxon>Tardigrada</taxon>
        <taxon>Eutardigrada</taxon>
        <taxon>Parachela</taxon>
        <taxon>Hypsibioidea</taxon>
        <taxon>Ramazzottiidae</taxon>
        <taxon>Ramazzottius</taxon>
    </lineage>
</organism>
<evidence type="ECO:0000313" key="3">
    <source>
        <dbReference type="EMBL" id="GAV00701.1"/>
    </source>
</evidence>
<reference evidence="3 4" key="1">
    <citation type="journal article" date="2016" name="Nat. Commun.">
        <title>Extremotolerant tardigrade genome and improved radiotolerance of human cultured cells by tardigrade-unique protein.</title>
        <authorList>
            <person name="Hashimoto T."/>
            <person name="Horikawa D.D."/>
            <person name="Saito Y."/>
            <person name="Kuwahara H."/>
            <person name="Kozuka-Hata H."/>
            <person name="Shin-I T."/>
            <person name="Minakuchi Y."/>
            <person name="Ohishi K."/>
            <person name="Motoyama A."/>
            <person name="Aizu T."/>
            <person name="Enomoto A."/>
            <person name="Kondo K."/>
            <person name="Tanaka S."/>
            <person name="Hara Y."/>
            <person name="Koshikawa S."/>
            <person name="Sagara H."/>
            <person name="Miura T."/>
            <person name="Yokobori S."/>
            <person name="Miyagawa K."/>
            <person name="Suzuki Y."/>
            <person name="Kubo T."/>
            <person name="Oyama M."/>
            <person name="Kohara Y."/>
            <person name="Fujiyama A."/>
            <person name="Arakawa K."/>
            <person name="Katayama T."/>
            <person name="Toyoda A."/>
            <person name="Kunieda T."/>
        </authorList>
    </citation>
    <scope>NUCLEOTIDE SEQUENCE [LARGE SCALE GENOMIC DNA]</scope>
    <source>
        <strain evidence="3 4">YOKOZUNA-1</strain>
    </source>
</reference>
<keyword evidence="4" id="KW-1185">Reference proteome</keyword>
<dbReference type="InterPro" id="IPR017850">
    <property type="entry name" value="Alkaline_phosphatase_core_sf"/>
</dbReference>
<dbReference type="EMBL" id="BDGG01000006">
    <property type="protein sequence ID" value="GAV00701.1"/>
    <property type="molecule type" value="Genomic_DNA"/>
</dbReference>
<evidence type="ECO:0000256" key="2">
    <source>
        <dbReference type="SAM" id="Phobius"/>
    </source>
</evidence>
<dbReference type="PANTHER" id="PTHR42693:SF33">
    <property type="entry name" value="ARYLSULFATASE"/>
    <property type="match status" value="1"/>
</dbReference>
<dbReference type="InterPro" id="IPR050738">
    <property type="entry name" value="Sulfatase"/>
</dbReference>
<name>A0A1D1VIF4_RAMVA</name>
<evidence type="ECO:0008006" key="5">
    <source>
        <dbReference type="Google" id="ProtNLM"/>
    </source>
</evidence>
<dbReference type="Gene3D" id="3.40.720.10">
    <property type="entry name" value="Alkaline Phosphatase, subunit A"/>
    <property type="match status" value="1"/>
</dbReference>
<dbReference type="STRING" id="947166.A0A1D1VIF4"/>
<keyword evidence="2" id="KW-0812">Transmembrane</keyword>
<dbReference type="AlphaFoldDB" id="A0A1D1VIF4"/>
<accession>A0A1D1VIF4</accession>
<dbReference type="PANTHER" id="PTHR42693">
    <property type="entry name" value="ARYLSULFATASE FAMILY MEMBER"/>
    <property type="match status" value="1"/>
</dbReference>
<comment type="similarity">
    <text evidence="1">Belongs to the sulfatase family.</text>
</comment>
<gene>
    <name evidence="3" type="primary">RvY_11511</name>
    <name evidence="3" type="synonym">RvY_11511.1</name>
    <name evidence="3" type="ORF">RvY_11511-1</name>
</gene>
<dbReference type="OrthoDB" id="103349at2759"/>
<feature type="transmembrane region" description="Helical" evidence="2">
    <location>
        <begin position="37"/>
        <end position="57"/>
    </location>
</feature>
<dbReference type="SUPFAM" id="SSF53649">
    <property type="entry name" value="Alkaline phosphatase-like"/>
    <property type="match status" value="1"/>
</dbReference>
<comment type="caution">
    <text evidence="3">The sequence shown here is derived from an EMBL/GenBank/DDBJ whole genome shotgun (WGS) entry which is preliminary data.</text>
</comment>
<sequence length="255" mass="27562">MITFSGLSFGLVQRRCMTVHGASTCGLGCLRWDKIPVHVLFYLTSFGLGLVLLRAFLINAALLFHSSAVLVWSVSSRSLPGPSAWSDEERLVSPSRSSSRPNIVITMADDLGRNDVSFHGHSDISTPNIDGLAQESIKHCVSSAFSSICLISHVMPPVAAETSNLHKKVSTASLISHIGVAGMTQVPLIAVLTYLPIDKPWLLVTVEKCREWSVFYVDFSGAASTLGAERCFRHCCTTSRTKACLGQDSVGLPVR</sequence>
<dbReference type="GO" id="GO:0004065">
    <property type="term" value="F:arylsulfatase activity"/>
    <property type="evidence" value="ECO:0007669"/>
    <property type="project" value="TreeGrafter"/>
</dbReference>
<protein>
    <recommendedName>
        <fullName evidence="5">Sulfatase N-terminal domain-containing protein</fullName>
    </recommendedName>
</protein>
<keyword evidence="2" id="KW-1133">Transmembrane helix</keyword>
<evidence type="ECO:0000256" key="1">
    <source>
        <dbReference type="ARBA" id="ARBA00008779"/>
    </source>
</evidence>
<proteinExistence type="inferred from homology"/>
<dbReference type="Proteomes" id="UP000186922">
    <property type="component" value="Unassembled WGS sequence"/>
</dbReference>
<evidence type="ECO:0000313" key="4">
    <source>
        <dbReference type="Proteomes" id="UP000186922"/>
    </source>
</evidence>